<gene>
    <name evidence="7" type="ORF">RJT34_23257</name>
</gene>
<dbReference type="InterPro" id="IPR046848">
    <property type="entry name" value="E_motif"/>
</dbReference>
<keyword evidence="3" id="KW-0677">Repeat</keyword>
<feature type="repeat" description="PPR" evidence="4">
    <location>
        <begin position="159"/>
        <end position="193"/>
    </location>
</feature>
<sequence>MEVTTMWEALQVHAQAIKLGTENKDASRNLSKVFTFAALSPGGNLNYARLLLATNPTMKLNSYYYNTLIRAYSHSSHHHLDALFLYLSMLHHSPPDTFTFPFLLKCSTHFHLAQQLHASILKLGFASDLYIQNALIYTYSRFHHFDLARHLFDTMPHRDVVSWTSLIDAFVDAHLPLQAFELFHRMLEAGVEVNEVTVVSVLRACAVSGALSMGRKVHGIAKIRGVCSNSIVSTALVDMYAKSGCIESAKNVFDDVVEKDIFVWTAMISGLASHGLCREAIDLFFEMENYKVKPDEKTVTAVLSACRNAGLILEGYELFINVQECYGVKPTVQHYGCLVDLLARAGRLKEAEDFIDTMPIEPDAVLWRTLIWGCKVHGDADRAECLMKRLELQEMSADDSGSYILASNVYASAGKWCSKAEVRELMNKRGLVKPPGSSRIEVDDDVHEFVMGDYNHPEAEQIFIKLDEMVDRLKKDGYNPDVSEVLLEMDDEEKAAQLLHHSEKLALAYGLIRKSQGSTIRIVKNLRCCKDCHEFMKLISKIYQREIIVRDRIRFHHFENGECSCKDYWMIFKPVLRELLASHPGLEFLQGTPEFQETYGLPEYDGKLLQLLYGPPGPVSVLGLV</sequence>
<dbReference type="Pfam" id="PF12854">
    <property type="entry name" value="PPR_1"/>
    <property type="match status" value="1"/>
</dbReference>
<evidence type="ECO:0000256" key="2">
    <source>
        <dbReference type="ARBA" id="ARBA00022723"/>
    </source>
</evidence>
<evidence type="ECO:0000256" key="1">
    <source>
        <dbReference type="ARBA" id="ARBA00006643"/>
    </source>
</evidence>
<dbReference type="FunFam" id="1.25.40.10:FF:000344">
    <property type="entry name" value="Pentatricopeptide repeat-containing protein"/>
    <property type="match status" value="1"/>
</dbReference>
<dbReference type="Pfam" id="PF14432">
    <property type="entry name" value="DYW_deaminase"/>
    <property type="match status" value="1"/>
</dbReference>
<dbReference type="PROSITE" id="PS51375">
    <property type="entry name" value="PPR"/>
    <property type="match status" value="2"/>
</dbReference>
<dbReference type="InterPro" id="IPR046960">
    <property type="entry name" value="PPR_At4g14850-like_plant"/>
</dbReference>
<dbReference type="Gene3D" id="1.10.238.220">
    <property type="match status" value="1"/>
</dbReference>
<feature type="repeat" description="PPR" evidence="4">
    <location>
        <begin position="260"/>
        <end position="294"/>
    </location>
</feature>
<proteinExistence type="inferred from homology"/>
<evidence type="ECO:0000256" key="3">
    <source>
        <dbReference type="ARBA" id="ARBA00022737"/>
    </source>
</evidence>
<dbReference type="NCBIfam" id="TIGR00756">
    <property type="entry name" value="PPR"/>
    <property type="match status" value="2"/>
</dbReference>
<evidence type="ECO:0000259" key="6">
    <source>
        <dbReference type="Pfam" id="PF17958"/>
    </source>
</evidence>
<comment type="similarity">
    <text evidence="1">Belongs to the PPR family. PCMP-H subfamily.</text>
</comment>
<dbReference type="Pfam" id="PF17958">
    <property type="entry name" value="EF-hand_13"/>
    <property type="match status" value="1"/>
</dbReference>
<dbReference type="GO" id="GO:0008270">
    <property type="term" value="F:zinc ion binding"/>
    <property type="evidence" value="ECO:0007669"/>
    <property type="project" value="InterPro"/>
</dbReference>
<dbReference type="InterPro" id="IPR032867">
    <property type="entry name" value="DYW_dom"/>
</dbReference>
<dbReference type="PANTHER" id="PTHR47926:SF461">
    <property type="entry name" value="PENTATRICOPEPTIDE REPEAT SUPERFAMILY PROTEIN"/>
    <property type="match status" value="1"/>
</dbReference>
<dbReference type="AlphaFoldDB" id="A0AAN9IL13"/>
<dbReference type="GO" id="GO:0009451">
    <property type="term" value="P:RNA modification"/>
    <property type="evidence" value="ECO:0007669"/>
    <property type="project" value="InterPro"/>
</dbReference>
<dbReference type="Gene3D" id="1.25.40.10">
    <property type="entry name" value="Tetratricopeptide repeat domain"/>
    <property type="match status" value="3"/>
</dbReference>
<dbReference type="Pfam" id="PF13041">
    <property type="entry name" value="PPR_2"/>
    <property type="match status" value="2"/>
</dbReference>
<keyword evidence="8" id="KW-1185">Reference proteome</keyword>
<keyword evidence="2" id="KW-0479">Metal-binding</keyword>
<feature type="domain" description="DYW" evidence="5">
    <location>
        <begin position="477"/>
        <end position="569"/>
    </location>
</feature>
<feature type="domain" description="PP2A regulatory subunit B'' EF-hand" evidence="6">
    <location>
        <begin position="572"/>
        <end position="599"/>
    </location>
</feature>
<dbReference type="InterPro" id="IPR046849">
    <property type="entry name" value="E2_motif"/>
</dbReference>
<evidence type="ECO:0000259" key="5">
    <source>
        <dbReference type="Pfam" id="PF14432"/>
    </source>
</evidence>
<dbReference type="InterPro" id="IPR002885">
    <property type="entry name" value="PPR_rpt"/>
</dbReference>
<dbReference type="Pfam" id="PF20431">
    <property type="entry name" value="E_motif"/>
    <property type="match status" value="1"/>
</dbReference>
<evidence type="ECO:0008006" key="9">
    <source>
        <dbReference type="Google" id="ProtNLM"/>
    </source>
</evidence>
<dbReference type="Pfam" id="PF20430">
    <property type="entry name" value="Eplus_motif"/>
    <property type="match status" value="1"/>
</dbReference>
<comment type="caution">
    <text evidence="7">The sequence shown here is derived from an EMBL/GenBank/DDBJ whole genome shotgun (WGS) entry which is preliminary data.</text>
</comment>
<accession>A0AAN9IL13</accession>
<dbReference type="FunFam" id="1.25.40.10:FF:000184">
    <property type="entry name" value="Pentatricopeptide repeat-containing protein, chloroplastic"/>
    <property type="match status" value="1"/>
</dbReference>
<reference evidence="7 8" key="1">
    <citation type="submission" date="2024-01" db="EMBL/GenBank/DDBJ databases">
        <title>The genomes of 5 underutilized Papilionoideae crops provide insights into root nodulation and disease resistance.</title>
        <authorList>
            <person name="Yuan L."/>
        </authorList>
    </citation>
    <scope>NUCLEOTIDE SEQUENCE [LARGE SCALE GENOMIC DNA]</scope>
    <source>
        <strain evidence="7">LY-2023</strain>
        <tissue evidence="7">Leaf</tissue>
    </source>
</reference>
<dbReference type="PANTHER" id="PTHR47926">
    <property type="entry name" value="PENTATRICOPEPTIDE REPEAT-CONTAINING PROTEIN"/>
    <property type="match status" value="1"/>
</dbReference>
<protein>
    <recommendedName>
        <fullName evidence="9">Pentatricopeptide repeat-containing protein</fullName>
    </recommendedName>
</protein>
<dbReference type="Proteomes" id="UP001359559">
    <property type="component" value="Unassembled WGS sequence"/>
</dbReference>
<dbReference type="EMBL" id="JAYKXN010000006">
    <property type="protein sequence ID" value="KAK7278231.1"/>
    <property type="molecule type" value="Genomic_DNA"/>
</dbReference>
<dbReference type="InterPro" id="IPR041534">
    <property type="entry name" value="EF-hand_13"/>
</dbReference>
<evidence type="ECO:0000313" key="8">
    <source>
        <dbReference type="Proteomes" id="UP001359559"/>
    </source>
</evidence>
<evidence type="ECO:0000256" key="4">
    <source>
        <dbReference type="PROSITE-ProRule" id="PRU00708"/>
    </source>
</evidence>
<evidence type="ECO:0000313" key="7">
    <source>
        <dbReference type="EMBL" id="KAK7278231.1"/>
    </source>
</evidence>
<name>A0AAN9IL13_CLITE</name>
<dbReference type="InterPro" id="IPR011990">
    <property type="entry name" value="TPR-like_helical_dom_sf"/>
</dbReference>
<organism evidence="7 8">
    <name type="scientific">Clitoria ternatea</name>
    <name type="common">Butterfly pea</name>
    <dbReference type="NCBI Taxonomy" id="43366"/>
    <lineage>
        <taxon>Eukaryota</taxon>
        <taxon>Viridiplantae</taxon>
        <taxon>Streptophyta</taxon>
        <taxon>Embryophyta</taxon>
        <taxon>Tracheophyta</taxon>
        <taxon>Spermatophyta</taxon>
        <taxon>Magnoliopsida</taxon>
        <taxon>eudicotyledons</taxon>
        <taxon>Gunneridae</taxon>
        <taxon>Pentapetalae</taxon>
        <taxon>rosids</taxon>
        <taxon>fabids</taxon>
        <taxon>Fabales</taxon>
        <taxon>Fabaceae</taxon>
        <taxon>Papilionoideae</taxon>
        <taxon>50 kb inversion clade</taxon>
        <taxon>NPAAA clade</taxon>
        <taxon>indigoferoid/millettioid clade</taxon>
        <taxon>Phaseoleae</taxon>
        <taxon>Clitoria</taxon>
    </lineage>
</organism>
<dbReference type="GO" id="GO:0003723">
    <property type="term" value="F:RNA binding"/>
    <property type="evidence" value="ECO:0007669"/>
    <property type="project" value="InterPro"/>
</dbReference>